<accession>A0A347UDB5</accession>
<evidence type="ECO:0000313" key="2">
    <source>
        <dbReference type="Proteomes" id="UP000261704"/>
    </source>
</evidence>
<dbReference type="Proteomes" id="UP000261704">
    <property type="component" value="Chromosome"/>
</dbReference>
<dbReference type="RefSeq" id="WP_118941501.1">
    <property type="nucleotide sequence ID" value="NZ_CP032125.1"/>
</dbReference>
<name>A0A347UDB5_9RHOB</name>
<dbReference type="OrthoDB" id="7863186at2"/>
<protein>
    <submittedName>
        <fullName evidence="1">Uncharacterized protein</fullName>
    </submittedName>
</protein>
<sequence length="176" mass="20296">MAFAVSFGVWVAYRQLEGWRKERQTIRKSEVAEEMIFIVSNIEDAFKNIRNPIDRIPVGKADDKKFVYERRYQRITDANELFQRLREFQIRCDAVIGSEVTKPHVTALFNARTEVALAIEELSDLSEDSNDAAAEELRKSRRVLYGTWTDKDELGMKIIGSIEAIKSKLSDYAQLS</sequence>
<proteinExistence type="predicted"/>
<dbReference type="AlphaFoldDB" id="A0A347UDB5"/>
<dbReference type="KEGG" id="pamo:BAR1_02175"/>
<dbReference type="EMBL" id="CP032125">
    <property type="protein sequence ID" value="AXX96843.1"/>
    <property type="molecule type" value="Genomic_DNA"/>
</dbReference>
<keyword evidence="2" id="KW-1185">Reference proteome</keyword>
<gene>
    <name evidence="1" type="ORF">BAR1_02175</name>
</gene>
<organism evidence="1 2">
    <name type="scientific">Profundibacter amoris</name>
    <dbReference type="NCBI Taxonomy" id="2171755"/>
    <lineage>
        <taxon>Bacteria</taxon>
        <taxon>Pseudomonadati</taxon>
        <taxon>Pseudomonadota</taxon>
        <taxon>Alphaproteobacteria</taxon>
        <taxon>Rhodobacterales</taxon>
        <taxon>Paracoccaceae</taxon>
        <taxon>Profundibacter</taxon>
    </lineage>
</organism>
<reference evidence="1 2" key="1">
    <citation type="submission" date="2018-09" db="EMBL/GenBank/DDBJ databases">
        <title>Profundibacter amoris BAR1 gen. nov., sp. nov., a new member of the Roseobacter clade isolated at Lokis Castle Vent Field on the Arctic Mid-Oceanic Ridge.</title>
        <authorList>
            <person name="Le Moine Bauer S."/>
            <person name="Sjoeberg A.G."/>
            <person name="L'Haridon S."/>
            <person name="Stokke R."/>
            <person name="Roalkvam I."/>
            <person name="Steen I.H."/>
            <person name="Dahle H."/>
        </authorList>
    </citation>
    <scope>NUCLEOTIDE SEQUENCE [LARGE SCALE GENOMIC DNA]</scope>
    <source>
        <strain evidence="1 2">BAR1</strain>
    </source>
</reference>
<evidence type="ECO:0000313" key="1">
    <source>
        <dbReference type="EMBL" id="AXX96843.1"/>
    </source>
</evidence>